<dbReference type="RefSeq" id="WP_074921038.1">
    <property type="nucleotide sequence ID" value="NZ_CP141274.1"/>
</dbReference>
<dbReference type="EMBL" id="FNPE01000002">
    <property type="protein sequence ID" value="SDY03621.1"/>
    <property type="molecule type" value="Genomic_DNA"/>
</dbReference>
<dbReference type="Pfam" id="PF07963">
    <property type="entry name" value="N_methyl"/>
    <property type="match status" value="1"/>
</dbReference>
<sequence>MKFAHSMTRRTDEGVTLIEMMVALIILSIGLLGLAGLQAATTKYRITTMSRTAGTGLVFDLSERIRINADAAGPSFMQEGSSTTSLYTITADWATQQKNSNFTVTKNCNSAACSSSERATFDLLSWRQKVRESMPQGSAMLSGNKRDGIAVTLMWFDKEFTDGSSDATLQKAPTCNADQSGMARQTCCPAEAKAVEGVRCSRFSFVP</sequence>
<organism evidence="1 2">
    <name type="scientific">Delftia lacustris</name>
    <dbReference type="NCBI Taxonomy" id="558537"/>
    <lineage>
        <taxon>Bacteria</taxon>
        <taxon>Pseudomonadati</taxon>
        <taxon>Pseudomonadota</taxon>
        <taxon>Betaproteobacteria</taxon>
        <taxon>Burkholderiales</taxon>
        <taxon>Comamonadaceae</taxon>
        <taxon>Delftia</taxon>
    </lineage>
</organism>
<accession>A0A1H3GK00</accession>
<gene>
    <name evidence="1" type="ORF">SAMN05421547_102249</name>
</gene>
<dbReference type="NCBIfam" id="TIGR02523">
    <property type="entry name" value="type_IV_pilV"/>
    <property type="match status" value="1"/>
</dbReference>
<name>A0A1H3GK00_9BURK</name>
<dbReference type="NCBIfam" id="TIGR02532">
    <property type="entry name" value="IV_pilin_GFxxxE"/>
    <property type="match status" value="1"/>
</dbReference>
<protein>
    <submittedName>
        <fullName evidence="1">Type IV pilus assembly protein PilV</fullName>
    </submittedName>
</protein>
<dbReference type="AlphaFoldDB" id="A0A1H3GK00"/>
<evidence type="ECO:0000313" key="1">
    <source>
        <dbReference type="EMBL" id="SDY03621.1"/>
    </source>
</evidence>
<dbReference type="GeneID" id="94690804"/>
<dbReference type="InterPro" id="IPR013362">
    <property type="entry name" value="Pilus_4_PilV"/>
</dbReference>
<dbReference type="InterPro" id="IPR012902">
    <property type="entry name" value="N_methyl_site"/>
</dbReference>
<dbReference type="Proteomes" id="UP000183417">
    <property type="component" value="Unassembled WGS sequence"/>
</dbReference>
<proteinExistence type="predicted"/>
<evidence type="ECO:0000313" key="2">
    <source>
        <dbReference type="Proteomes" id="UP000183417"/>
    </source>
</evidence>
<reference evidence="1 2" key="1">
    <citation type="submission" date="2016-10" db="EMBL/GenBank/DDBJ databases">
        <authorList>
            <person name="de Groot N.N."/>
        </authorList>
    </citation>
    <scope>NUCLEOTIDE SEQUENCE [LARGE SCALE GENOMIC DNA]</scope>
    <source>
        <strain evidence="1 2">LMG 24775</strain>
    </source>
</reference>